<dbReference type="SUPFAM" id="SSF51261">
    <property type="entry name" value="Duplicated hybrid motif"/>
    <property type="match status" value="1"/>
</dbReference>
<dbReference type="PANTHER" id="PTHR21666:SF270">
    <property type="entry name" value="MUREIN HYDROLASE ACTIVATOR ENVC"/>
    <property type="match status" value="1"/>
</dbReference>
<dbReference type="Gene3D" id="2.70.70.10">
    <property type="entry name" value="Glucose Permease (Domain IIA)"/>
    <property type="match status" value="1"/>
</dbReference>
<dbReference type="CDD" id="cd00118">
    <property type="entry name" value="LysM"/>
    <property type="match status" value="2"/>
</dbReference>
<dbReference type="Pfam" id="PF01476">
    <property type="entry name" value="LysM"/>
    <property type="match status" value="2"/>
</dbReference>
<dbReference type="GO" id="GO:0004222">
    <property type="term" value="F:metalloendopeptidase activity"/>
    <property type="evidence" value="ECO:0007669"/>
    <property type="project" value="TreeGrafter"/>
</dbReference>
<dbReference type="InterPro" id="IPR050570">
    <property type="entry name" value="Cell_wall_metabolism_enzyme"/>
</dbReference>
<dbReference type="PROSITE" id="PS51782">
    <property type="entry name" value="LYSM"/>
    <property type="match status" value="2"/>
</dbReference>
<dbReference type="InterPro" id="IPR016047">
    <property type="entry name" value="M23ase_b-sheet_dom"/>
</dbReference>
<sequence length="323" mass="34815">MPGKTALVASSLSLSATWMTTGSYDAVAAEPLTEPKAPDWPKEQVAQEALYQYLNPIHAVAEGNLAVKTDAKPLEYQVKPGDSLFSIAATYGVKVEKLISVNKLKNPSLIQPGQKLKVPVKLKRIRVKEGQTLSDIAEAFQTTVEALKKLNPDVDFSDATYVGQLITIPHPLTEKPRIQPAPAKSGVKLASAAEGAADRVYAFHWPVTGRITSGFGWRHGKMHTGIDISNTLRERNVIRAALDGVVVRAGYAGAYGNLVIVDHGNGWTTYYAHLSRVIVSKGQSLGTGSALGFMGTTGNSTGVHLHFEVRRNDQPLNPLTMLP</sequence>
<dbReference type="CDD" id="cd12797">
    <property type="entry name" value="M23_peptidase"/>
    <property type="match status" value="1"/>
</dbReference>
<keyword evidence="3" id="KW-1185">Reference proteome</keyword>
<dbReference type="EMBL" id="BMHQ01000001">
    <property type="protein sequence ID" value="GGE05457.1"/>
    <property type="molecule type" value="Genomic_DNA"/>
</dbReference>
<dbReference type="AlphaFoldDB" id="A0A8J2YA35"/>
<dbReference type="InterPro" id="IPR036779">
    <property type="entry name" value="LysM_dom_sf"/>
</dbReference>
<evidence type="ECO:0000259" key="1">
    <source>
        <dbReference type="PROSITE" id="PS51782"/>
    </source>
</evidence>
<organism evidence="2 3">
    <name type="scientific">Marinithermofilum abyssi</name>
    <dbReference type="NCBI Taxonomy" id="1571185"/>
    <lineage>
        <taxon>Bacteria</taxon>
        <taxon>Bacillati</taxon>
        <taxon>Bacillota</taxon>
        <taxon>Bacilli</taxon>
        <taxon>Bacillales</taxon>
        <taxon>Thermoactinomycetaceae</taxon>
        <taxon>Marinithermofilum</taxon>
    </lineage>
</organism>
<evidence type="ECO:0000313" key="3">
    <source>
        <dbReference type="Proteomes" id="UP000625210"/>
    </source>
</evidence>
<dbReference type="PANTHER" id="PTHR21666">
    <property type="entry name" value="PEPTIDASE-RELATED"/>
    <property type="match status" value="1"/>
</dbReference>
<reference evidence="2" key="1">
    <citation type="journal article" date="2014" name="Int. J. Syst. Evol. Microbiol.">
        <title>Complete genome sequence of Corynebacterium casei LMG S-19264T (=DSM 44701T), isolated from a smear-ripened cheese.</title>
        <authorList>
            <consortium name="US DOE Joint Genome Institute (JGI-PGF)"/>
            <person name="Walter F."/>
            <person name="Albersmeier A."/>
            <person name="Kalinowski J."/>
            <person name="Ruckert C."/>
        </authorList>
    </citation>
    <scope>NUCLEOTIDE SEQUENCE</scope>
    <source>
        <strain evidence="2">CGMCC 1.15179</strain>
    </source>
</reference>
<proteinExistence type="predicted"/>
<dbReference type="Gene3D" id="3.10.350.10">
    <property type="entry name" value="LysM domain"/>
    <property type="match status" value="2"/>
</dbReference>
<dbReference type="RefSeq" id="WP_188646164.1">
    <property type="nucleotide sequence ID" value="NZ_BMHQ01000001.1"/>
</dbReference>
<gene>
    <name evidence="2" type="ORF">GCM10011571_03150</name>
</gene>
<protein>
    <recommendedName>
        <fullName evidence="1">LysM domain-containing protein</fullName>
    </recommendedName>
</protein>
<dbReference type="Pfam" id="PF01551">
    <property type="entry name" value="Peptidase_M23"/>
    <property type="match status" value="1"/>
</dbReference>
<dbReference type="InterPro" id="IPR018392">
    <property type="entry name" value="LysM"/>
</dbReference>
<evidence type="ECO:0000313" key="2">
    <source>
        <dbReference type="EMBL" id="GGE05457.1"/>
    </source>
</evidence>
<dbReference type="InterPro" id="IPR011055">
    <property type="entry name" value="Dup_hybrid_motif"/>
</dbReference>
<accession>A0A8J2YA35</accession>
<feature type="domain" description="LysM" evidence="1">
    <location>
        <begin position="74"/>
        <end position="118"/>
    </location>
</feature>
<comment type="caution">
    <text evidence="2">The sequence shown here is derived from an EMBL/GenBank/DDBJ whole genome shotgun (WGS) entry which is preliminary data.</text>
</comment>
<name>A0A8J2YA35_9BACL</name>
<reference evidence="2" key="2">
    <citation type="submission" date="2020-09" db="EMBL/GenBank/DDBJ databases">
        <authorList>
            <person name="Sun Q."/>
            <person name="Zhou Y."/>
        </authorList>
    </citation>
    <scope>NUCLEOTIDE SEQUENCE</scope>
    <source>
        <strain evidence="2">CGMCC 1.15179</strain>
    </source>
</reference>
<dbReference type="SMART" id="SM00257">
    <property type="entry name" value="LysM"/>
    <property type="match status" value="2"/>
</dbReference>
<dbReference type="Proteomes" id="UP000625210">
    <property type="component" value="Unassembled WGS sequence"/>
</dbReference>
<feature type="domain" description="LysM" evidence="1">
    <location>
        <begin position="123"/>
        <end position="168"/>
    </location>
</feature>